<evidence type="ECO:0000313" key="3">
    <source>
        <dbReference type="Proteomes" id="UP001179647"/>
    </source>
</evidence>
<dbReference type="HAMAP" id="MF_01575">
    <property type="entry name" value="UPF0398"/>
    <property type="match status" value="1"/>
</dbReference>
<keyword evidence="3" id="KW-1185">Reference proteome</keyword>
<sequence length="177" mass="20780">MKRVYLSGYRSFELGIFKESDAKIEVIKKVLKERLVSYLEDGLEWVILGGNLGVEQWGSEVVNTLKNEYPELKVAVLLPFEEFGNSWNEKNQTALFEMKQQADYVNTVSHQPYNTPQQLKNHTQFLLSHTDGSLLLYDEEHLGKTDYYYKDARKYQETNNYQLELITMYDLQNSVDF</sequence>
<name>A0AAF0CTF9_9ENTE</name>
<evidence type="ECO:0000256" key="1">
    <source>
        <dbReference type="HAMAP-Rule" id="MF_01575"/>
    </source>
</evidence>
<dbReference type="RefSeq" id="WP_275468436.1">
    <property type="nucleotide sequence ID" value="NZ_CP110232.1"/>
</dbReference>
<gene>
    <name evidence="2" type="ORF">OL234_06505</name>
</gene>
<dbReference type="SUPFAM" id="SSF102405">
    <property type="entry name" value="MCP/YpsA-like"/>
    <property type="match status" value="1"/>
</dbReference>
<protein>
    <recommendedName>
        <fullName evidence="1">UPF0398 protein OL234_06505</fullName>
    </recommendedName>
</protein>
<dbReference type="Proteomes" id="UP001179647">
    <property type="component" value="Chromosome"/>
</dbReference>
<accession>A0AAF0CTF9</accession>
<dbReference type="InterPro" id="IPR010697">
    <property type="entry name" value="YspA"/>
</dbReference>
<comment type="similarity">
    <text evidence="1">Belongs to the UPF0398 family.</text>
</comment>
<organism evidence="2 3">
    <name type="scientific">Vagococcus intermedius</name>
    <dbReference type="NCBI Taxonomy" id="2991418"/>
    <lineage>
        <taxon>Bacteria</taxon>
        <taxon>Bacillati</taxon>
        <taxon>Bacillota</taxon>
        <taxon>Bacilli</taxon>
        <taxon>Lactobacillales</taxon>
        <taxon>Enterococcaceae</taxon>
        <taxon>Vagococcus</taxon>
    </lineage>
</organism>
<evidence type="ECO:0000313" key="2">
    <source>
        <dbReference type="EMBL" id="WEG72635.1"/>
    </source>
</evidence>
<dbReference type="AlphaFoldDB" id="A0AAF0CTF9"/>
<dbReference type="PIRSF" id="PIRSF021290">
    <property type="entry name" value="DUF1273"/>
    <property type="match status" value="1"/>
</dbReference>
<dbReference type="NCBIfam" id="NF010181">
    <property type="entry name" value="PRK13660.1"/>
    <property type="match status" value="1"/>
</dbReference>
<dbReference type="Gene3D" id="3.40.50.450">
    <property type="match status" value="1"/>
</dbReference>
<proteinExistence type="inferred from homology"/>
<dbReference type="EMBL" id="CP110232">
    <property type="protein sequence ID" value="WEG72635.1"/>
    <property type="molecule type" value="Genomic_DNA"/>
</dbReference>
<dbReference type="Pfam" id="PF06908">
    <property type="entry name" value="YpsA"/>
    <property type="match status" value="1"/>
</dbReference>
<dbReference type="KEGG" id="vie:OL234_06505"/>
<reference evidence="2" key="1">
    <citation type="submission" date="2022-10" db="EMBL/GenBank/DDBJ databases">
        <title>Vagococcus sp. isolated from poultry meat.</title>
        <authorList>
            <person name="Johansson P."/>
            <person name="Bjorkroth J."/>
        </authorList>
    </citation>
    <scope>NUCLEOTIDE SEQUENCE</scope>
    <source>
        <strain evidence="2">STAA11</strain>
    </source>
</reference>
<dbReference type="PANTHER" id="PTHR38440:SF1">
    <property type="entry name" value="UPF0398 PROTEIN SPR0331"/>
    <property type="match status" value="1"/>
</dbReference>
<dbReference type="PANTHER" id="PTHR38440">
    <property type="entry name" value="UPF0398 PROTEIN YPSA"/>
    <property type="match status" value="1"/>
</dbReference>